<feature type="compositionally biased region" description="Basic and acidic residues" evidence="2">
    <location>
        <begin position="1"/>
        <end position="11"/>
    </location>
</feature>
<evidence type="ECO:0000313" key="4">
    <source>
        <dbReference type="Proteomes" id="UP000601435"/>
    </source>
</evidence>
<feature type="non-terminal residue" evidence="3">
    <location>
        <position position="1"/>
    </location>
</feature>
<sequence>LKDLREARRAQGPDSCRMIESSVKNPRHKELNDKRTELVERSLKQAEDRERSLRSEHKPRQAAPAEVQLIASKLHSQHQERQEKRQAALQENEKLLARIYSFAPSLSPKTRELVESQGRSERFSVLYDDHRRRMALREEITKKKDLEERRQISENRFHKVERKVALDAIEKLHTDAQLRAQRINEQREQKLQQELKELRAMSVHRQSKDGDAAGFGDRLFEESKQRQERKQTRALQAHNEAKAAAQPGVGAPGAPTSPRGVLHLYEDAARREESLVERRRKLWEAESQEASLAVQCSRWLWVYALFDIARTARCEAPLVEPGLVTPTLWGKHPDEFMARGVLVCNATGHWTVHSDIFDLEQRAVETEEWQAQVITDSFAKQFERMKPPVGCASHNANHRLRFGSHAALHCQADSVVSVASYIRSGRLIHRLFDVLYRLPSSLFPFEWSFRGINIGAGIDSYPTCSSSDQLCNQDDPLDLWMGMLAQQVLLIDSDMSRLQHALSKLHDKRAQAESVPSQFYALNKATTPLDIDAGELDEILTDAFRGVVDIIKIDIDSYDCDVLVALLLKVEALVIVLESQPLVPPPFKFARAFSSDDPLEHGLTGCSLAYQLRILSPNYHLLVYTEQDTVFVHSKLLSLFESLPAGTLFPWTRYPLLFPVDELDCYQRSRFLHAADAADRSLGGDHSRGLERVTPPAIPVDFVREWLHSTTPRITLDLIWRNITGIASSTSTAPLENVRYILDL</sequence>
<keyword evidence="4" id="KW-1185">Reference proteome</keyword>
<gene>
    <name evidence="3" type="ORF">SNEC2469_LOCUS10804</name>
</gene>
<dbReference type="AlphaFoldDB" id="A0A812QNI3"/>
<keyword evidence="1" id="KW-0175">Coiled coil</keyword>
<comment type="caution">
    <text evidence="3">The sequence shown here is derived from an EMBL/GenBank/DDBJ whole genome shotgun (WGS) entry which is preliminary data.</text>
</comment>
<feature type="region of interest" description="Disordered" evidence="2">
    <location>
        <begin position="1"/>
        <end position="65"/>
    </location>
</feature>
<feature type="region of interest" description="Disordered" evidence="2">
    <location>
        <begin position="222"/>
        <end position="260"/>
    </location>
</feature>
<feature type="compositionally biased region" description="Low complexity" evidence="2">
    <location>
        <begin position="242"/>
        <end position="254"/>
    </location>
</feature>
<evidence type="ECO:0000256" key="1">
    <source>
        <dbReference type="SAM" id="Coils"/>
    </source>
</evidence>
<evidence type="ECO:0000256" key="2">
    <source>
        <dbReference type="SAM" id="MobiDB-lite"/>
    </source>
</evidence>
<name>A0A812QNI3_9DINO</name>
<accession>A0A812QNI3</accession>
<evidence type="ECO:0000313" key="3">
    <source>
        <dbReference type="EMBL" id="CAE7395965.1"/>
    </source>
</evidence>
<feature type="compositionally biased region" description="Basic and acidic residues" evidence="2">
    <location>
        <begin position="28"/>
        <end position="59"/>
    </location>
</feature>
<dbReference type="EMBL" id="CAJNJA010017180">
    <property type="protein sequence ID" value="CAE7395965.1"/>
    <property type="molecule type" value="Genomic_DNA"/>
</dbReference>
<reference evidence="3" key="1">
    <citation type="submission" date="2021-02" db="EMBL/GenBank/DDBJ databases">
        <authorList>
            <person name="Dougan E. K."/>
            <person name="Rhodes N."/>
            <person name="Thang M."/>
            <person name="Chan C."/>
        </authorList>
    </citation>
    <scope>NUCLEOTIDE SEQUENCE</scope>
</reference>
<dbReference type="OrthoDB" id="444209at2759"/>
<proteinExistence type="predicted"/>
<feature type="coiled-coil region" evidence="1">
    <location>
        <begin position="136"/>
        <end position="201"/>
    </location>
</feature>
<dbReference type="Proteomes" id="UP000601435">
    <property type="component" value="Unassembled WGS sequence"/>
</dbReference>
<feature type="compositionally biased region" description="Basic and acidic residues" evidence="2">
    <location>
        <begin position="222"/>
        <end position="231"/>
    </location>
</feature>
<organism evidence="3 4">
    <name type="scientific">Symbiodinium necroappetens</name>
    <dbReference type="NCBI Taxonomy" id="1628268"/>
    <lineage>
        <taxon>Eukaryota</taxon>
        <taxon>Sar</taxon>
        <taxon>Alveolata</taxon>
        <taxon>Dinophyceae</taxon>
        <taxon>Suessiales</taxon>
        <taxon>Symbiodiniaceae</taxon>
        <taxon>Symbiodinium</taxon>
    </lineage>
</organism>
<protein>
    <submittedName>
        <fullName evidence="3">Uncharacterized protein</fullName>
    </submittedName>
</protein>